<dbReference type="Proteomes" id="UP000264215">
    <property type="component" value="Unassembled WGS sequence"/>
</dbReference>
<dbReference type="SMART" id="SM00382">
    <property type="entry name" value="AAA"/>
    <property type="match status" value="1"/>
</dbReference>
<dbReference type="GO" id="GO:0006355">
    <property type="term" value="P:regulation of DNA-templated transcription"/>
    <property type="evidence" value="ECO:0007669"/>
    <property type="project" value="InterPro"/>
</dbReference>
<dbReference type="EMBL" id="DQBS01000160">
    <property type="protein sequence ID" value="HCO70334.1"/>
    <property type="molecule type" value="Genomic_DNA"/>
</dbReference>
<dbReference type="AlphaFoldDB" id="A0A101I8H1"/>
<feature type="domain" description="Sigma-54 factor interaction" evidence="6">
    <location>
        <begin position="119"/>
        <end position="341"/>
    </location>
</feature>
<dbReference type="InterPro" id="IPR025944">
    <property type="entry name" value="Sigma_54_int_dom_CS"/>
</dbReference>
<dbReference type="PROSITE" id="PS00688">
    <property type="entry name" value="SIGMA54_INTERACT_3"/>
    <property type="match status" value="1"/>
</dbReference>
<dbReference type="InterPro" id="IPR027417">
    <property type="entry name" value="P-loop_NTPase"/>
</dbReference>
<accession>A0A101I8H1</accession>
<dbReference type="FunFam" id="3.40.50.300:FF:000006">
    <property type="entry name" value="DNA-binding transcriptional regulator NtrC"/>
    <property type="match status" value="1"/>
</dbReference>
<comment type="caution">
    <text evidence="8">The sequence shown here is derived from an EMBL/GenBank/DDBJ whole genome shotgun (WGS) entry which is preliminary data.</text>
</comment>
<protein>
    <submittedName>
        <fullName evidence="7">Fis family transcriptional regulator</fullName>
    </submittedName>
    <submittedName>
        <fullName evidence="8">Response regulator containing CheY-like receiver,AAA-type ATPase, and DNA-binding</fullName>
    </submittedName>
</protein>
<name>A0A101I8H1_9BACT</name>
<keyword evidence="5" id="KW-0804">Transcription</keyword>
<evidence type="ECO:0000256" key="2">
    <source>
        <dbReference type="ARBA" id="ARBA00022840"/>
    </source>
</evidence>
<evidence type="ECO:0000256" key="1">
    <source>
        <dbReference type="ARBA" id="ARBA00022741"/>
    </source>
</evidence>
<dbReference type="EMBL" id="LGGW01000023">
    <property type="protein sequence ID" value="KUK90698.1"/>
    <property type="molecule type" value="Genomic_DNA"/>
</dbReference>
<evidence type="ECO:0000313" key="9">
    <source>
        <dbReference type="Proteomes" id="UP000055014"/>
    </source>
</evidence>
<dbReference type="InterPro" id="IPR002078">
    <property type="entry name" value="Sigma_54_int"/>
</dbReference>
<dbReference type="GO" id="GO:0003677">
    <property type="term" value="F:DNA binding"/>
    <property type="evidence" value="ECO:0007669"/>
    <property type="project" value="UniProtKB-KW"/>
</dbReference>
<dbReference type="SUPFAM" id="SSF52540">
    <property type="entry name" value="P-loop containing nucleoside triphosphate hydrolases"/>
    <property type="match status" value="1"/>
</dbReference>
<dbReference type="PROSITE" id="PS00675">
    <property type="entry name" value="SIGMA54_INTERACT_1"/>
    <property type="match status" value="1"/>
</dbReference>
<sequence length="438" mass="49832">MLYRTIMVGENLESMQCEKHFESLFDVDFDYLVGLGKDMPTILFIDASKYSKDVLNDWIFAFTNIILINNNPIRAFLIRGYSEELQEFKGYYRVVSSYKSPRQIVQEIIKNVNDNLDKMIGNSSRIIQMKKMLVLSMFYDGSIMILGETGSGKNLLAEVVAKLSPRGARPFYSINCAAIPENLLESELFGYKKGAFTGATSEKVGLIEQANNGTLFLDEIGDMPLNLQAKILAITENREFFKVGATRPIKVDVRFITATNRYDDSAMRNDLRYRLSAVKIDLPPLRERKSDISLIFDEILEKKGYLVKFENIPQDLKERFLSYSYPGNVRELINMIEEYLAVNDVVQASVSSSMSKNVKVLAEEAIVARMVNGTSYKDFLQEVYKSVSQELLLQRSEVLGNDINEIAREFGLTTRRIRDLLAELNSSARTLALDDDDE</sequence>
<dbReference type="Gene3D" id="1.10.8.60">
    <property type="match status" value="1"/>
</dbReference>
<dbReference type="PATRIC" id="fig|1236046.5.peg.1582"/>
<dbReference type="PROSITE" id="PS50045">
    <property type="entry name" value="SIGMA54_INTERACT_4"/>
    <property type="match status" value="1"/>
</dbReference>
<organism evidence="8 9">
    <name type="scientific">Mesotoga infera</name>
    <dbReference type="NCBI Taxonomy" id="1236046"/>
    <lineage>
        <taxon>Bacteria</taxon>
        <taxon>Thermotogati</taxon>
        <taxon>Thermotogota</taxon>
        <taxon>Thermotogae</taxon>
        <taxon>Kosmotogales</taxon>
        <taxon>Kosmotogaceae</taxon>
        <taxon>Mesotoga</taxon>
    </lineage>
</organism>
<dbReference type="InterPro" id="IPR025943">
    <property type="entry name" value="Sigma_54_int_dom_ATP-bd_2"/>
</dbReference>
<evidence type="ECO:0000313" key="7">
    <source>
        <dbReference type="EMBL" id="HCO70334.1"/>
    </source>
</evidence>
<evidence type="ECO:0000313" key="10">
    <source>
        <dbReference type="Proteomes" id="UP000264215"/>
    </source>
</evidence>
<dbReference type="PANTHER" id="PTHR32071">
    <property type="entry name" value="TRANSCRIPTIONAL REGULATORY PROTEIN"/>
    <property type="match status" value="1"/>
</dbReference>
<dbReference type="PROSITE" id="PS00676">
    <property type="entry name" value="SIGMA54_INTERACT_2"/>
    <property type="match status" value="1"/>
</dbReference>
<gene>
    <name evidence="7" type="ORF">DIT26_07155</name>
    <name evidence="8" type="ORF">XE02_0427</name>
</gene>
<dbReference type="Proteomes" id="UP000055014">
    <property type="component" value="Unassembled WGS sequence"/>
</dbReference>
<evidence type="ECO:0000256" key="5">
    <source>
        <dbReference type="ARBA" id="ARBA00023163"/>
    </source>
</evidence>
<dbReference type="Gene3D" id="3.40.50.300">
    <property type="entry name" value="P-loop containing nucleotide triphosphate hydrolases"/>
    <property type="match status" value="1"/>
</dbReference>
<dbReference type="InterPro" id="IPR058031">
    <property type="entry name" value="AAA_lid_NorR"/>
</dbReference>
<dbReference type="InterPro" id="IPR003593">
    <property type="entry name" value="AAA+_ATPase"/>
</dbReference>
<dbReference type="GO" id="GO:0005524">
    <property type="term" value="F:ATP binding"/>
    <property type="evidence" value="ECO:0007669"/>
    <property type="project" value="UniProtKB-KW"/>
</dbReference>
<keyword evidence="3" id="KW-0805">Transcription regulation</keyword>
<keyword evidence="4 8" id="KW-0238">DNA-binding</keyword>
<reference evidence="8" key="1">
    <citation type="journal article" date="2015" name="MBio">
        <title>Genome-resolved metagenomic analysis reveals roles for candidate phyla and other microbial community members in biogeochemical transformations in oil reservoirs.</title>
        <authorList>
            <person name="Hu P."/>
            <person name="Tom L."/>
            <person name="Singh A."/>
            <person name="Thomas B.C."/>
            <person name="Baker B.J."/>
            <person name="Piceno Y.M."/>
            <person name="Andersen G.L."/>
            <person name="Banfield J.F."/>
        </authorList>
    </citation>
    <scope>NUCLEOTIDE SEQUENCE [LARGE SCALE GENOMIC DNA]</scope>
    <source>
        <strain evidence="8">46_70</strain>
    </source>
</reference>
<dbReference type="Pfam" id="PF25601">
    <property type="entry name" value="AAA_lid_14"/>
    <property type="match status" value="1"/>
</dbReference>
<evidence type="ECO:0000256" key="4">
    <source>
        <dbReference type="ARBA" id="ARBA00023125"/>
    </source>
</evidence>
<dbReference type="InterPro" id="IPR025662">
    <property type="entry name" value="Sigma_54_int_dom_ATP-bd_1"/>
</dbReference>
<evidence type="ECO:0000259" key="6">
    <source>
        <dbReference type="PROSITE" id="PS50045"/>
    </source>
</evidence>
<reference evidence="7 10" key="3">
    <citation type="journal article" date="2018" name="Nat. Biotechnol.">
        <title>A standardized bacterial taxonomy based on genome phylogeny substantially revises the tree of life.</title>
        <authorList>
            <person name="Parks D.H."/>
            <person name="Chuvochina M."/>
            <person name="Waite D.W."/>
            <person name="Rinke C."/>
            <person name="Skarshewski A."/>
            <person name="Chaumeil P.A."/>
            <person name="Hugenholtz P."/>
        </authorList>
    </citation>
    <scope>NUCLEOTIDE SEQUENCE [LARGE SCALE GENOMIC DNA]</scope>
    <source>
        <strain evidence="7">UBA9905</strain>
    </source>
</reference>
<dbReference type="Pfam" id="PF00158">
    <property type="entry name" value="Sigma54_activat"/>
    <property type="match status" value="1"/>
</dbReference>
<keyword evidence="2" id="KW-0067">ATP-binding</keyword>
<evidence type="ECO:0000313" key="8">
    <source>
        <dbReference type="EMBL" id="KUK90698.1"/>
    </source>
</evidence>
<proteinExistence type="predicted"/>
<evidence type="ECO:0000256" key="3">
    <source>
        <dbReference type="ARBA" id="ARBA00023015"/>
    </source>
</evidence>
<dbReference type="CDD" id="cd00009">
    <property type="entry name" value="AAA"/>
    <property type="match status" value="1"/>
</dbReference>
<reference evidence="9" key="2">
    <citation type="journal article" date="2015" name="MBio">
        <title>Genome-Resolved Metagenomic Analysis Reveals Roles for Candidate Phyla and Other Microbial Community Members in Biogeochemical Transformations in Oil Reservoirs.</title>
        <authorList>
            <person name="Hu P."/>
            <person name="Tom L."/>
            <person name="Singh A."/>
            <person name="Thomas B.C."/>
            <person name="Baker B.J."/>
            <person name="Piceno Y.M."/>
            <person name="Andersen G.L."/>
            <person name="Banfield J.F."/>
        </authorList>
    </citation>
    <scope>NUCLEOTIDE SEQUENCE [LARGE SCALE GENOMIC DNA]</scope>
</reference>
<keyword evidence="1" id="KW-0547">Nucleotide-binding</keyword>